<comment type="caution">
    <text evidence="2">The sequence shown here is derived from an EMBL/GenBank/DDBJ whole genome shotgun (WGS) entry which is preliminary data.</text>
</comment>
<protein>
    <submittedName>
        <fullName evidence="2">Uncharacterized protein</fullName>
    </submittedName>
</protein>
<name>A0A699R847_TANCI</name>
<proteinExistence type="predicted"/>
<feature type="non-terminal residue" evidence="2">
    <location>
        <position position="1"/>
    </location>
</feature>
<feature type="region of interest" description="Disordered" evidence="1">
    <location>
        <begin position="1"/>
        <end position="97"/>
    </location>
</feature>
<organism evidence="2">
    <name type="scientific">Tanacetum cinerariifolium</name>
    <name type="common">Dalmatian daisy</name>
    <name type="synonym">Chrysanthemum cinerariifolium</name>
    <dbReference type="NCBI Taxonomy" id="118510"/>
    <lineage>
        <taxon>Eukaryota</taxon>
        <taxon>Viridiplantae</taxon>
        <taxon>Streptophyta</taxon>
        <taxon>Embryophyta</taxon>
        <taxon>Tracheophyta</taxon>
        <taxon>Spermatophyta</taxon>
        <taxon>Magnoliopsida</taxon>
        <taxon>eudicotyledons</taxon>
        <taxon>Gunneridae</taxon>
        <taxon>Pentapetalae</taxon>
        <taxon>asterids</taxon>
        <taxon>campanulids</taxon>
        <taxon>Asterales</taxon>
        <taxon>Asteraceae</taxon>
        <taxon>Asteroideae</taxon>
        <taxon>Anthemideae</taxon>
        <taxon>Anthemidinae</taxon>
        <taxon>Tanacetum</taxon>
    </lineage>
</organism>
<reference evidence="2" key="1">
    <citation type="journal article" date="2019" name="Sci. Rep.">
        <title>Draft genome of Tanacetum cinerariifolium, the natural source of mosquito coil.</title>
        <authorList>
            <person name="Yamashiro T."/>
            <person name="Shiraishi A."/>
            <person name="Satake H."/>
            <person name="Nakayama K."/>
        </authorList>
    </citation>
    <scope>NUCLEOTIDE SEQUENCE</scope>
</reference>
<accession>A0A699R847</accession>
<dbReference type="EMBL" id="BKCJ011082253">
    <property type="protein sequence ID" value="GFC81993.1"/>
    <property type="molecule type" value="Genomic_DNA"/>
</dbReference>
<sequence>DDAERGGDDDEETESDEESDGDETREEESFDPIPPEDSKDDGNGENDQGLRISEEERLTEEEEADELYRDADINQGRGLPLSQDIDVGGEEGHVEEE</sequence>
<evidence type="ECO:0000313" key="2">
    <source>
        <dbReference type="EMBL" id="GFC81993.1"/>
    </source>
</evidence>
<evidence type="ECO:0000256" key="1">
    <source>
        <dbReference type="SAM" id="MobiDB-lite"/>
    </source>
</evidence>
<dbReference type="AlphaFoldDB" id="A0A699R847"/>
<feature type="compositionally biased region" description="Acidic residues" evidence="1">
    <location>
        <begin position="87"/>
        <end position="97"/>
    </location>
</feature>
<feature type="compositionally biased region" description="Acidic residues" evidence="1">
    <location>
        <begin position="7"/>
        <end position="30"/>
    </location>
</feature>
<gene>
    <name evidence="2" type="ORF">Tci_853963</name>
</gene>